<evidence type="ECO:0000313" key="2">
    <source>
        <dbReference type="EMBL" id="RPF20365.1"/>
    </source>
</evidence>
<accession>A0A3N4ZHM2</accession>
<dbReference type="EMBL" id="RKQZ01000001">
    <property type="protein sequence ID" value="RPF20365.1"/>
    <property type="molecule type" value="Genomic_DNA"/>
</dbReference>
<dbReference type="Pfam" id="PF01381">
    <property type="entry name" value="HTH_3"/>
    <property type="match status" value="1"/>
</dbReference>
<dbReference type="SMART" id="SM00530">
    <property type="entry name" value="HTH_XRE"/>
    <property type="match status" value="1"/>
</dbReference>
<dbReference type="Gene3D" id="1.10.260.40">
    <property type="entry name" value="lambda repressor-like DNA-binding domains"/>
    <property type="match status" value="1"/>
</dbReference>
<dbReference type="SUPFAM" id="SSF48452">
    <property type="entry name" value="TPR-like"/>
    <property type="match status" value="1"/>
</dbReference>
<dbReference type="PROSITE" id="PS50943">
    <property type="entry name" value="HTH_CROC1"/>
    <property type="match status" value="1"/>
</dbReference>
<dbReference type="RefSeq" id="WP_123813541.1">
    <property type="nucleotide sequence ID" value="NZ_RKQZ01000001.1"/>
</dbReference>
<name>A0A3N4ZHM2_9MICO</name>
<organism evidence="2 3">
    <name type="scientific">Myceligenerans xiligouense</name>
    <dbReference type="NCBI Taxonomy" id="253184"/>
    <lineage>
        <taxon>Bacteria</taxon>
        <taxon>Bacillati</taxon>
        <taxon>Actinomycetota</taxon>
        <taxon>Actinomycetes</taxon>
        <taxon>Micrococcales</taxon>
        <taxon>Promicromonosporaceae</taxon>
        <taxon>Myceligenerans</taxon>
    </lineage>
</organism>
<evidence type="ECO:0000313" key="3">
    <source>
        <dbReference type="Proteomes" id="UP000280501"/>
    </source>
</evidence>
<reference evidence="2 3" key="1">
    <citation type="submission" date="2018-11" db="EMBL/GenBank/DDBJ databases">
        <title>Sequencing the genomes of 1000 actinobacteria strains.</title>
        <authorList>
            <person name="Klenk H.-P."/>
        </authorList>
    </citation>
    <scope>NUCLEOTIDE SEQUENCE [LARGE SCALE GENOMIC DNA]</scope>
    <source>
        <strain evidence="2 3">DSM 15700</strain>
    </source>
</reference>
<feature type="domain" description="HTH cro/C1-type" evidence="1">
    <location>
        <begin position="8"/>
        <end position="62"/>
    </location>
</feature>
<dbReference type="InterPro" id="IPR001387">
    <property type="entry name" value="Cro/C1-type_HTH"/>
</dbReference>
<gene>
    <name evidence="2" type="ORF">EDD34_0954</name>
</gene>
<protein>
    <submittedName>
        <fullName evidence="2">DNA-binding XRE family transcriptional regulator</fullName>
    </submittedName>
</protein>
<comment type="caution">
    <text evidence="2">The sequence shown here is derived from an EMBL/GenBank/DDBJ whole genome shotgun (WGS) entry which is preliminary data.</text>
</comment>
<proteinExistence type="predicted"/>
<dbReference type="AlphaFoldDB" id="A0A3N4ZHM2"/>
<dbReference type="GO" id="GO:0003677">
    <property type="term" value="F:DNA binding"/>
    <property type="evidence" value="ECO:0007669"/>
    <property type="project" value="UniProtKB-KW"/>
</dbReference>
<keyword evidence="2" id="KW-0238">DNA-binding</keyword>
<dbReference type="InterPro" id="IPR010982">
    <property type="entry name" value="Lambda_DNA-bd_dom_sf"/>
</dbReference>
<sequence>MQTRRTELAVRRRVCGLSQESLAAVLEVDRTTVARWEAGISAPLPWVRPKLAEALGVTADELSDLLDEIPASAPDSRTEVGTGMSGSGLIATAAPWALDRGPTLVESTAGDPAFDRRDFLVLSAGTAVGIAHDWLAVDPTLAVAGGEAPAAVLADAPQIDQVEHFHRLRLALIESDNLHGARSVIPLTEQSIERIGQLRRVGIGEPTATQRMRILYAEFAAWLHQDRRAWERAQHWTDRALTWSHQLGDDYSIAAILIRKAHIANDHGDGNEAVELAEAAGRAAPPGTRLGAVAAAFAGHGAALAGNRATSERAFDRARDLAEDADTDPSYGFFLDQSYIDVHQAHGRVALGDHRVAADQFGQAISGMRSGFTRDQAVYAARQAVAYAKAGEVEPAAQLGRTAMEVGVSTGSERILTHVRALHGIFDPGTAQTEVAAFRDAGKRWAVLAS</sequence>
<dbReference type="CDD" id="cd00093">
    <property type="entry name" value="HTH_XRE"/>
    <property type="match status" value="1"/>
</dbReference>
<evidence type="ECO:0000259" key="1">
    <source>
        <dbReference type="PROSITE" id="PS50943"/>
    </source>
</evidence>
<keyword evidence="3" id="KW-1185">Reference proteome</keyword>
<dbReference type="Proteomes" id="UP000280501">
    <property type="component" value="Unassembled WGS sequence"/>
</dbReference>
<dbReference type="SUPFAM" id="SSF47413">
    <property type="entry name" value="lambda repressor-like DNA-binding domains"/>
    <property type="match status" value="1"/>
</dbReference>
<dbReference type="OrthoDB" id="3831424at2"/>
<dbReference type="InterPro" id="IPR011990">
    <property type="entry name" value="TPR-like_helical_dom_sf"/>
</dbReference>